<dbReference type="InterPro" id="IPR017853">
    <property type="entry name" value="GH"/>
</dbReference>
<dbReference type="Pfam" id="PF07745">
    <property type="entry name" value="Glyco_hydro_53"/>
    <property type="match status" value="1"/>
</dbReference>
<dbReference type="GO" id="GO:0045490">
    <property type="term" value="P:pectin catabolic process"/>
    <property type="evidence" value="ECO:0007669"/>
    <property type="project" value="TreeGrafter"/>
</dbReference>
<reference evidence="6 7" key="1">
    <citation type="submission" date="2019-08" db="EMBL/GenBank/DDBJ databases">
        <title>In-depth cultivation of the pig gut microbiome towards novel bacterial diversity and tailored functional studies.</title>
        <authorList>
            <person name="Wylensek D."/>
            <person name="Hitch T.C.A."/>
            <person name="Clavel T."/>
        </authorList>
    </citation>
    <scope>NUCLEOTIDE SEQUENCE [LARGE SCALE GENOMIC DNA]</scope>
    <source>
        <strain evidence="7">WCA-380-WT-3B3</strain>
    </source>
</reference>
<evidence type="ECO:0000259" key="5">
    <source>
        <dbReference type="Pfam" id="PF07532"/>
    </source>
</evidence>
<keyword evidence="4" id="KW-0732">Signal</keyword>
<dbReference type="Gene3D" id="3.20.20.80">
    <property type="entry name" value="Glycosidases"/>
    <property type="match status" value="1"/>
</dbReference>
<dbReference type="RefSeq" id="WP_154621317.1">
    <property type="nucleotide sequence ID" value="NZ_VUNL01000012.1"/>
</dbReference>
<comment type="similarity">
    <text evidence="1 4">Belongs to the glycosyl hydrolase 53 family.</text>
</comment>
<comment type="catalytic activity">
    <reaction evidence="4">
        <text>The enzyme specifically hydrolyzes (1-&gt;4)-beta-D-galactosidic linkages in type I arabinogalactans.</text>
        <dbReference type="EC" id="3.2.1.89"/>
    </reaction>
</comment>
<feature type="chain" id="PRO_5026376071" description="Arabinogalactan endo-beta-1,4-galactanase" evidence="4">
    <location>
        <begin position="28"/>
        <end position="616"/>
    </location>
</feature>
<evidence type="ECO:0000313" key="7">
    <source>
        <dbReference type="Proteomes" id="UP000430222"/>
    </source>
</evidence>
<keyword evidence="7" id="KW-1185">Reference proteome</keyword>
<evidence type="ECO:0000256" key="3">
    <source>
        <dbReference type="ARBA" id="ARBA00023295"/>
    </source>
</evidence>
<evidence type="ECO:0000256" key="2">
    <source>
        <dbReference type="ARBA" id="ARBA00022801"/>
    </source>
</evidence>
<dbReference type="InterPro" id="IPR011081">
    <property type="entry name" value="Big_4"/>
</dbReference>
<dbReference type="SUPFAM" id="SSF51445">
    <property type="entry name" value="(Trans)glycosidases"/>
    <property type="match status" value="1"/>
</dbReference>
<protein>
    <recommendedName>
        <fullName evidence="4">Arabinogalactan endo-beta-1,4-galactanase</fullName>
        <ecNumber evidence="4">3.2.1.89</ecNumber>
    </recommendedName>
</protein>
<keyword evidence="3 4" id="KW-0326">Glycosidase</keyword>
<feature type="domain" description="Bacterial Ig-like" evidence="5">
    <location>
        <begin position="402"/>
        <end position="456"/>
    </location>
</feature>
<organism evidence="6 7">
    <name type="scientific">Selenomonas montiformis</name>
    <dbReference type="NCBI Taxonomy" id="2652285"/>
    <lineage>
        <taxon>Bacteria</taxon>
        <taxon>Bacillati</taxon>
        <taxon>Bacillota</taxon>
        <taxon>Negativicutes</taxon>
        <taxon>Selenomonadales</taxon>
        <taxon>Selenomonadaceae</taxon>
        <taxon>Selenomonas</taxon>
    </lineage>
</organism>
<dbReference type="GO" id="GO:0015926">
    <property type="term" value="F:glucosidase activity"/>
    <property type="evidence" value="ECO:0007669"/>
    <property type="project" value="InterPro"/>
</dbReference>
<keyword evidence="2 4" id="KW-0378">Hydrolase</keyword>
<dbReference type="PANTHER" id="PTHR34983:SF2">
    <property type="entry name" value="ENDO-BETA-1,4-GALACTANASE"/>
    <property type="match status" value="1"/>
</dbReference>
<feature type="signal peptide" evidence="4">
    <location>
        <begin position="1"/>
        <end position="27"/>
    </location>
</feature>
<dbReference type="GO" id="GO:0031218">
    <property type="term" value="F:arabinogalactan endo-1,4-beta-galactosidase activity"/>
    <property type="evidence" value="ECO:0007669"/>
    <property type="project" value="UniProtKB-EC"/>
</dbReference>
<evidence type="ECO:0000256" key="4">
    <source>
        <dbReference type="RuleBase" id="RU361192"/>
    </source>
</evidence>
<comment type="caution">
    <text evidence="6">The sequence shown here is derived from an EMBL/GenBank/DDBJ whole genome shotgun (WGS) entry which is preliminary data.</text>
</comment>
<dbReference type="InterPro" id="IPR011683">
    <property type="entry name" value="Glyco_hydro_53"/>
</dbReference>
<evidence type="ECO:0000256" key="1">
    <source>
        <dbReference type="ARBA" id="ARBA00010687"/>
    </source>
</evidence>
<sequence length="616" mass="67654">MKKSMLKGLVLSAIAAGAFAFGGTADAAVQVNPIRNLPADFIKGADVSMLPELESLGGKFYDMDGTQMDELAIMKKYGVNWIRLRIWNNPSHENGGGYTTAERALAMTKRAHALGMKVLIDFHYSDFWADPGKQWAPKAWAKDDAAKVQKKVYAYTKKVLGDFKKAGALPEMVQVGNEITNGMIWPLGKLPSADNGKTLASFVQSGLKAVHDTDKGIRTMIHIDKGGDNAASRAFYDQLIKDNGVNDFDIIGLSYYPFWHGNMDQMRANINDLSARYNKDVIIVETAFGYTNENFDDTKNPYDAQAEHVGGFRSTPQGQATGLRTVMQSLADVPNGRGIGMFYWEPDWYAVPGAGAFKDQGDEWDNLVMFDNHGKALESWSVFKDVSNQSLPTIKPVFKEADNVLAEAGRGVPARLPDKTRVTYTDDHTADLPVVWDTPSPTFDQPGTYTIKGTVTVDGVKHPVKGAVTVVNKVNLIKNGDFESAKTLDGWTIDGDKVVDVVTKGGDALDTSAMHYWSDKAFHFTASQKFTGLKDGKYTVAVSTQGGGGQTKYQLFAKTAAGTQTADIKDTKWNEWHTFEIKNVEVRDGQCTIGVTMEAAPGTWGSLDNFEFYRQE</sequence>
<evidence type="ECO:0000313" key="6">
    <source>
        <dbReference type="EMBL" id="MSV25558.1"/>
    </source>
</evidence>
<gene>
    <name evidence="6" type="ORF">FYJ78_10365</name>
</gene>
<proteinExistence type="inferred from homology"/>
<dbReference type="AlphaFoldDB" id="A0A6I2UTL8"/>
<dbReference type="Proteomes" id="UP000430222">
    <property type="component" value="Unassembled WGS sequence"/>
</dbReference>
<dbReference type="EMBL" id="VUNL01000012">
    <property type="protein sequence ID" value="MSV25558.1"/>
    <property type="molecule type" value="Genomic_DNA"/>
</dbReference>
<accession>A0A6I2UTL8</accession>
<dbReference type="Gene3D" id="2.60.120.260">
    <property type="entry name" value="Galactose-binding domain-like"/>
    <property type="match status" value="1"/>
</dbReference>
<dbReference type="PANTHER" id="PTHR34983">
    <property type="entry name" value="ARABINOGALACTAN ENDO-BETA-1,4-GALACTANASE A"/>
    <property type="match status" value="1"/>
</dbReference>
<dbReference type="EC" id="3.2.1.89" evidence="4"/>
<name>A0A6I2UTL8_9FIRM</name>
<dbReference type="Pfam" id="PF07532">
    <property type="entry name" value="Big_4"/>
    <property type="match status" value="1"/>
</dbReference>